<evidence type="ECO:0000256" key="4">
    <source>
        <dbReference type="ARBA" id="ARBA00023136"/>
    </source>
</evidence>
<feature type="transmembrane region" description="Helical" evidence="5">
    <location>
        <begin position="189"/>
        <end position="210"/>
    </location>
</feature>
<reference evidence="7 8" key="1">
    <citation type="journal article" date="2020" name="Int. J. Syst. Evol. Microbiol.">
        <title>Novel acetic acid bacteria from cider fermentations: Acetobacter conturbans sp. nov. and Acetobacter fallax sp. nov.</title>
        <authorList>
            <person name="Sombolestani A.S."/>
            <person name="Cleenwerck I."/>
            <person name="Cnockaert M."/>
            <person name="Borremans W."/>
            <person name="Wieme A.D."/>
            <person name="De Vuyst L."/>
            <person name="Vandamme P."/>
        </authorList>
    </citation>
    <scope>NUCLEOTIDE SEQUENCE [LARGE SCALE GENOMIC DNA]</scope>
    <source>
        <strain evidence="7 8">LMG 1637</strain>
    </source>
</reference>
<evidence type="ECO:0000259" key="6">
    <source>
        <dbReference type="PROSITE" id="PS50850"/>
    </source>
</evidence>
<evidence type="ECO:0000256" key="1">
    <source>
        <dbReference type="ARBA" id="ARBA00004141"/>
    </source>
</evidence>
<keyword evidence="2 5" id="KW-0812">Transmembrane</keyword>
<feature type="transmembrane region" description="Helical" evidence="5">
    <location>
        <begin position="261"/>
        <end position="278"/>
    </location>
</feature>
<feature type="transmembrane region" description="Helical" evidence="5">
    <location>
        <begin position="56"/>
        <end position="76"/>
    </location>
</feature>
<dbReference type="CDD" id="cd17316">
    <property type="entry name" value="MFS_SV2_like"/>
    <property type="match status" value="1"/>
</dbReference>
<evidence type="ECO:0000256" key="5">
    <source>
        <dbReference type="SAM" id="Phobius"/>
    </source>
</evidence>
<feature type="transmembrane region" description="Helical" evidence="5">
    <location>
        <begin position="143"/>
        <end position="164"/>
    </location>
</feature>
<feature type="transmembrane region" description="Helical" evidence="5">
    <location>
        <begin position="284"/>
        <end position="306"/>
    </location>
</feature>
<keyword evidence="8" id="KW-1185">Reference proteome</keyword>
<dbReference type="InterPro" id="IPR011701">
    <property type="entry name" value="MFS"/>
</dbReference>
<proteinExistence type="predicted"/>
<evidence type="ECO:0000256" key="3">
    <source>
        <dbReference type="ARBA" id="ARBA00022989"/>
    </source>
</evidence>
<feature type="transmembrane region" description="Helical" evidence="5">
    <location>
        <begin position="82"/>
        <end position="103"/>
    </location>
</feature>
<organism evidence="7 8">
    <name type="scientific">Acetobacter fallax</name>
    <dbReference type="NCBI Taxonomy" id="1737473"/>
    <lineage>
        <taxon>Bacteria</taxon>
        <taxon>Pseudomonadati</taxon>
        <taxon>Pseudomonadota</taxon>
        <taxon>Alphaproteobacteria</taxon>
        <taxon>Acetobacterales</taxon>
        <taxon>Acetobacteraceae</taxon>
        <taxon>Acetobacter</taxon>
    </lineage>
</organism>
<keyword evidence="4 5" id="KW-0472">Membrane</keyword>
<comment type="caution">
    <text evidence="7">The sequence shown here is derived from an EMBL/GenBank/DDBJ whole genome shotgun (WGS) entry which is preliminary data.</text>
</comment>
<accession>A0ABX0K6Z7</accession>
<gene>
    <name evidence="7" type="ORF">GOB84_00160</name>
</gene>
<dbReference type="EMBL" id="WOSW01000001">
    <property type="protein sequence ID" value="NHO30993.1"/>
    <property type="molecule type" value="Genomic_DNA"/>
</dbReference>
<feature type="transmembrane region" description="Helical" evidence="5">
    <location>
        <begin position="318"/>
        <end position="341"/>
    </location>
</feature>
<dbReference type="PANTHER" id="PTHR23508:SF10">
    <property type="entry name" value="CARBOXYLIC ACID TRANSPORTER PROTEIN HOMOLOG"/>
    <property type="match status" value="1"/>
</dbReference>
<dbReference type="InterPro" id="IPR005829">
    <property type="entry name" value="Sugar_transporter_CS"/>
</dbReference>
<dbReference type="InterPro" id="IPR020846">
    <property type="entry name" value="MFS_dom"/>
</dbReference>
<protein>
    <submittedName>
        <fullName evidence="7">MFS transporter</fullName>
    </submittedName>
</protein>
<dbReference type="SUPFAM" id="SSF103473">
    <property type="entry name" value="MFS general substrate transporter"/>
    <property type="match status" value="1"/>
</dbReference>
<feature type="transmembrane region" description="Helical" evidence="5">
    <location>
        <begin position="230"/>
        <end position="254"/>
    </location>
</feature>
<dbReference type="Gene3D" id="1.20.1250.20">
    <property type="entry name" value="MFS general substrate transporter like domains"/>
    <property type="match status" value="2"/>
</dbReference>
<dbReference type="Proteomes" id="UP000615326">
    <property type="component" value="Unassembled WGS sequence"/>
</dbReference>
<dbReference type="Pfam" id="PF07690">
    <property type="entry name" value="MFS_1"/>
    <property type="match status" value="1"/>
</dbReference>
<evidence type="ECO:0000256" key="2">
    <source>
        <dbReference type="ARBA" id="ARBA00022692"/>
    </source>
</evidence>
<dbReference type="PROSITE" id="PS50850">
    <property type="entry name" value="MFS"/>
    <property type="match status" value="1"/>
</dbReference>
<feature type="transmembrane region" description="Helical" evidence="5">
    <location>
        <begin position="347"/>
        <end position="368"/>
    </location>
</feature>
<sequence>MDAFDQVALLLCLPDIGHSLGAGLTAMGFVITAQSIGRVVGNTTWGWLSDSYGRKITFMLGVMWFAAFSGLTAVTWTYVGMIAVQFLFGIGFGGEWTASAALLMESVPRRSRSLASAIMMSGYECGFLAAAAIQPFVLPHWGWRGMFVIGVLPAVLAVFIRRGVPESPVWLKTRSEARKASQSVPRPRLTLNGAAVQAFVFMAVLQFQNAAMYSFYPTVLREVQKLSPGAIFPLIAAYCAGSLAGKPLCGLLAARIGERPVFIGYFLITVLDIWPFVAGKGADILIPAALVMGLFGNAIFALVPHYLAQRFPSSSRSLGMGCSYALAALGQGIAGFLVPWLGGSFGLPLAISSSVILGTIASAVVVFYRPSFLPGAHMEGEEA</sequence>
<evidence type="ECO:0000313" key="8">
    <source>
        <dbReference type="Proteomes" id="UP000615326"/>
    </source>
</evidence>
<comment type="subcellular location">
    <subcellularLocation>
        <location evidence="1">Membrane</location>
        <topology evidence="1">Multi-pass membrane protein</topology>
    </subcellularLocation>
</comment>
<keyword evidence="3 5" id="KW-1133">Transmembrane helix</keyword>
<feature type="transmembrane region" description="Helical" evidence="5">
    <location>
        <begin position="115"/>
        <end position="137"/>
    </location>
</feature>
<name>A0ABX0K6Z7_9PROT</name>
<dbReference type="InterPro" id="IPR036259">
    <property type="entry name" value="MFS_trans_sf"/>
</dbReference>
<dbReference type="PANTHER" id="PTHR23508">
    <property type="entry name" value="CARBOXYLIC ACID TRANSPORTER PROTEIN HOMOLOG"/>
    <property type="match status" value="1"/>
</dbReference>
<feature type="domain" description="Major facilitator superfamily (MFS) profile" evidence="6">
    <location>
        <begin position="1"/>
        <end position="373"/>
    </location>
</feature>
<dbReference type="PROSITE" id="PS00217">
    <property type="entry name" value="SUGAR_TRANSPORT_2"/>
    <property type="match status" value="1"/>
</dbReference>
<evidence type="ECO:0000313" key="7">
    <source>
        <dbReference type="EMBL" id="NHO30993.1"/>
    </source>
</evidence>